<keyword evidence="2" id="KW-0548">Nucleotidyltransferase</keyword>
<keyword evidence="2" id="KW-0808">Transferase</keyword>
<reference evidence="2" key="1">
    <citation type="submission" date="2020-02" db="EMBL/GenBank/DDBJ databases">
        <authorList>
            <person name="Meier V. D."/>
        </authorList>
    </citation>
    <scope>NUCLEOTIDE SEQUENCE</scope>
    <source>
        <strain evidence="2">AVDCRST_MAG90</strain>
    </source>
</reference>
<accession>A0A6J4M5U6</accession>
<evidence type="ECO:0000256" key="1">
    <source>
        <dbReference type="SAM" id="MobiDB-lite"/>
    </source>
</evidence>
<dbReference type="AlphaFoldDB" id="A0A6J4M5U6"/>
<feature type="region of interest" description="Disordered" evidence="1">
    <location>
        <begin position="51"/>
        <end position="70"/>
    </location>
</feature>
<feature type="region of interest" description="Disordered" evidence="1">
    <location>
        <begin position="76"/>
        <end position="153"/>
    </location>
</feature>
<feature type="non-terminal residue" evidence="2">
    <location>
        <position position="1"/>
    </location>
</feature>
<proteinExistence type="predicted"/>
<feature type="compositionally biased region" description="Basic residues" evidence="1">
    <location>
        <begin position="106"/>
        <end position="126"/>
    </location>
</feature>
<dbReference type="GO" id="GO:0003887">
    <property type="term" value="F:DNA-directed DNA polymerase activity"/>
    <property type="evidence" value="ECO:0007669"/>
    <property type="project" value="UniProtKB-EC"/>
</dbReference>
<name>A0A6J4M5U6_9HYPH</name>
<sequence>VRLRRTGRHNQFFLLARRLAPAGIRRPRGGVGLRGDRHRRPQLARRRRAGLCGGQEMARPQVPGRHASRYDRWIRGGRLSDRPGGLWPAVPTSQSRQSEGREGPMRHRLRRNPRGRRRPDFHRHSPAARVEGFRRPARAARPGRPPADLSRGR</sequence>
<dbReference type="EMBL" id="CADCUC010000440">
    <property type="protein sequence ID" value="CAA9346838.1"/>
    <property type="molecule type" value="Genomic_DNA"/>
</dbReference>
<protein>
    <submittedName>
        <fullName evidence="2">Error-prone repair homolog of DNA polymerase III alpha subunit</fullName>
        <ecNumber evidence="2">2.7.7.7</ecNumber>
    </submittedName>
</protein>
<evidence type="ECO:0000313" key="2">
    <source>
        <dbReference type="EMBL" id="CAA9346838.1"/>
    </source>
</evidence>
<dbReference type="EC" id="2.7.7.7" evidence="2"/>
<gene>
    <name evidence="2" type="ORF">AVDCRST_MAG90-2213</name>
</gene>
<organism evidence="2">
    <name type="scientific">uncultured Microvirga sp</name>
    <dbReference type="NCBI Taxonomy" id="412392"/>
    <lineage>
        <taxon>Bacteria</taxon>
        <taxon>Pseudomonadati</taxon>
        <taxon>Pseudomonadota</taxon>
        <taxon>Alphaproteobacteria</taxon>
        <taxon>Hyphomicrobiales</taxon>
        <taxon>Methylobacteriaceae</taxon>
        <taxon>Microvirga</taxon>
        <taxon>environmental samples</taxon>
    </lineage>
</organism>
<feature type="non-terminal residue" evidence="2">
    <location>
        <position position="153"/>
    </location>
</feature>